<dbReference type="RefSeq" id="WP_190706416.1">
    <property type="nucleotide sequence ID" value="NZ_JAMPKX010000008.1"/>
</dbReference>
<keyword evidence="3" id="KW-1185">Reference proteome</keyword>
<reference evidence="2 3" key="1">
    <citation type="submission" date="2022-04" db="EMBL/GenBank/DDBJ databases">
        <title>Positive selection, recombination, and allopatry shape intraspecific diversity of widespread and dominant cyanobacteria.</title>
        <authorList>
            <person name="Wei J."/>
            <person name="Shu W."/>
            <person name="Hu C."/>
        </authorList>
    </citation>
    <scope>NUCLEOTIDE SEQUENCE [LARGE SCALE GENOMIC DNA]</scope>
    <source>
        <strain evidence="2 3">DQ-A4</strain>
    </source>
</reference>
<keyword evidence="1" id="KW-0472">Membrane</keyword>
<accession>A0ABV0K833</accession>
<evidence type="ECO:0000313" key="3">
    <source>
        <dbReference type="Proteomes" id="UP001482513"/>
    </source>
</evidence>
<protein>
    <submittedName>
        <fullName evidence="2">Uncharacterized protein</fullName>
    </submittedName>
</protein>
<sequence length="65" mass="7028">MKRFSHFCRSYRAYCDNGASKGRICGSQLISCDRAEVTKSVLIIAQVSLMLLAIASTSVIGVTCP</sequence>
<name>A0ABV0K833_9CYAN</name>
<dbReference type="Proteomes" id="UP001482513">
    <property type="component" value="Unassembled WGS sequence"/>
</dbReference>
<keyword evidence="1" id="KW-0812">Transmembrane</keyword>
<gene>
    <name evidence="2" type="ORF">NC992_17620</name>
</gene>
<evidence type="ECO:0000313" key="2">
    <source>
        <dbReference type="EMBL" id="MEP0948706.1"/>
    </source>
</evidence>
<keyword evidence="1" id="KW-1133">Transmembrane helix</keyword>
<organism evidence="2 3">
    <name type="scientific">Leptolyngbya subtilissima DQ-A4</name>
    <dbReference type="NCBI Taxonomy" id="2933933"/>
    <lineage>
        <taxon>Bacteria</taxon>
        <taxon>Bacillati</taxon>
        <taxon>Cyanobacteriota</taxon>
        <taxon>Cyanophyceae</taxon>
        <taxon>Leptolyngbyales</taxon>
        <taxon>Leptolyngbyaceae</taxon>
        <taxon>Leptolyngbya group</taxon>
        <taxon>Leptolyngbya</taxon>
    </lineage>
</organism>
<dbReference type="EMBL" id="JAMPKX010000008">
    <property type="protein sequence ID" value="MEP0948706.1"/>
    <property type="molecule type" value="Genomic_DNA"/>
</dbReference>
<comment type="caution">
    <text evidence="2">The sequence shown here is derived from an EMBL/GenBank/DDBJ whole genome shotgun (WGS) entry which is preliminary data.</text>
</comment>
<proteinExistence type="predicted"/>
<feature type="transmembrane region" description="Helical" evidence="1">
    <location>
        <begin position="41"/>
        <end position="62"/>
    </location>
</feature>
<evidence type="ECO:0000256" key="1">
    <source>
        <dbReference type="SAM" id="Phobius"/>
    </source>
</evidence>